<dbReference type="PROSITE" id="PS50994">
    <property type="entry name" value="INTEGRASE"/>
    <property type="match status" value="1"/>
</dbReference>
<dbReference type="SMART" id="SM00343">
    <property type="entry name" value="ZnF_C2HC"/>
    <property type="match status" value="1"/>
</dbReference>
<dbReference type="CDD" id="cd00303">
    <property type="entry name" value="retropepsin_like"/>
    <property type="match status" value="1"/>
</dbReference>
<keyword evidence="7" id="KW-0378">Hydrolase</keyword>
<dbReference type="InterPro" id="IPR000477">
    <property type="entry name" value="RT_dom"/>
</dbReference>
<evidence type="ECO:0000313" key="15">
    <source>
        <dbReference type="EMBL" id="CAG2207590.1"/>
    </source>
</evidence>
<evidence type="ECO:0000256" key="5">
    <source>
        <dbReference type="ARBA" id="ARBA00022722"/>
    </source>
</evidence>
<dbReference type="PROSITE" id="PS50158">
    <property type="entry name" value="ZF_CCHC"/>
    <property type="match status" value="1"/>
</dbReference>
<evidence type="ECO:0000313" key="16">
    <source>
        <dbReference type="Proteomes" id="UP000683360"/>
    </source>
</evidence>
<dbReference type="Gene3D" id="1.10.340.70">
    <property type="match status" value="2"/>
</dbReference>
<dbReference type="Gene3D" id="3.30.420.10">
    <property type="entry name" value="Ribonuclease H-like superfamily/Ribonuclease H"/>
    <property type="match status" value="2"/>
</dbReference>
<evidence type="ECO:0000256" key="6">
    <source>
        <dbReference type="ARBA" id="ARBA00022759"/>
    </source>
</evidence>
<dbReference type="FunFam" id="3.10.20.370:FF:000001">
    <property type="entry name" value="Retrovirus-related Pol polyprotein from transposon 17.6-like protein"/>
    <property type="match status" value="1"/>
</dbReference>
<dbReference type="InterPro" id="IPR036397">
    <property type="entry name" value="RNaseH_sf"/>
</dbReference>
<dbReference type="SUPFAM" id="SSF56672">
    <property type="entry name" value="DNA/RNA polymerases"/>
    <property type="match status" value="1"/>
</dbReference>
<keyword evidence="8" id="KW-0695">RNA-directed DNA polymerase</keyword>
<keyword evidence="16" id="KW-1185">Reference proteome</keyword>
<dbReference type="SUPFAM" id="SSF57756">
    <property type="entry name" value="Retrovirus zinc finger-like domains"/>
    <property type="match status" value="1"/>
</dbReference>
<keyword evidence="5" id="KW-0540">Nuclease</keyword>
<evidence type="ECO:0000259" key="14">
    <source>
        <dbReference type="PROSITE" id="PS50994"/>
    </source>
</evidence>
<evidence type="ECO:0000256" key="4">
    <source>
        <dbReference type="ARBA" id="ARBA00022695"/>
    </source>
</evidence>
<evidence type="ECO:0000259" key="13">
    <source>
        <dbReference type="PROSITE" id="PS50878"/>
    </source>
</evidence>
<dbReference type="Proteomes" id="UP000683360">
    <property type="component" value="Unassembled WGS sequence"/>
</dbReference>
<dbReference type="Pfam" id="PF00078">
    <property type="entry name" value="RVT_1"/>
    <property type="match status" value="1"/>
</dbReference>
<keyword evidence="9" id="KW-0863">Zinc-finger</keyword>
<dbReference type="Gene3D" id="3.10.20.370">
    <property type="match status" value="1"/>
</dbReference>
<dbReference type="GO" id="GO:0003964">
    <property type="term" value="F:RNA-directed DNA polymerase activity"/>
    <property type="evidence" value="ECO:0007669"/>
    <property type="project" value="UniProtKB-KW"/>
</dbReference>
<dbReference type="InterPro" id="IPR043502">
    <property type="entry name" value="DNA/RNA_pol_sf"/>
</dbReference>
<dbReference type="PROSITE" id="PS50878">
    <property type="entry name" value="RT_POL"/>
    <property type="match status" value="1"/>
</dbReference>
<protein>
    <recommendedName>
        <fullName evidence="1">RNA-directed DNA polymerase</fullName>
        <ecNumber evidence="1">2.7.7.49</ecNumber>
    </recommendedName>
</protein>
<evidence type="ECO:0000256" key="8">
    <source>
        <dbReference type="ARBA" id="ARBA00022918"/>
    </source>
</evidence>
<dbReference type="InterPro" id="IPR054465">
    <property type="entry name" value="Integrase_p58-like_C"/>
</dbReference>
<dbReference type="SUPFAM" id="SSF53098">
    <property type="entry name" value="Ribonuclease H-like"/>
    <property type="match status" value="2"/>
</dbReference>
<sequence length="1915" mass="220327">MHSTPKSDKIKSTITQSEKDSGVASGVDMSSEENVLTRDTVVFRTEKPKVRFVDSLPGKSDSFSEKDTLPLSASKQIVKSDNSCAEKRKHNVNTKNEITDIDKQCRNSEPHNQGVKCKPATYDGISSWIDYKSHFDMVALVNNWTENQKGLYLAVSLRGQAQAVLGDLPTDVRSNFVTLVNALEERFAPTSQTELYRVQFRERKQKASETLPEMGQAVRRLSNLAYPTAPREVRETLAKDQFIDGLFDSEMRLKIKQSRPINLDEAIRLAVELEAFNQAESSNRVNRGHLRSTNQSENIDSTDINSRAHTGAMEKIEMSMKTMEGMIKTLQSELEQMKSAGNSFDNKRWVTNNKRNKGCFNCGKLGHFQAECRSPSRRDTTRRLHTNRGQNHNAKSRVSIIEDAGMYVDTILNKRSCKFLVDTGATLSIVSFKLYESLPKHCKVELYETSQNITSANGGLLTLYGKGYFSIQIGKETFKFEALVADIKAEGILGLDFLKANKCVLDVVSERLFLGESEIQLIFEGPLGCYRVVSSETVSIPPSSEVVVNGKVCFPGGYNLNSFEGVIEPSENSAKNDGPLIARTLVKVNECVPVRLLNMKQDSQVVYQGSTIGQVHKIESVCENTHSDLKNKQSFELRSDLKALYEKACENLDEQQSDQLKVLIRKYEGLFAESDKELGHTNLVKHRINTGNAQPVKEPPRRAPVHLRQEVDKNIDDMLKKGVIEPSNSPWASGVVLVKKKDGSYRFCVDYRRLNKVTVKDAYPLPRIDDSLEQLAGSAWFSTLDLCSGYWQVEMHPDDSYKTAFATRRGLFQFKVMPFGLCCAPSTFERLMETVLAGLQWDICLVYLDDVIVAGKTFSDMLVNLDRVFERLGSAGLKLKAKKCSLCAKEVLFLGHVISEKGIATDPSKIDVVKNWPIPSNVTEIRSFLGLCSYYRRYIQNFASIARCLHVLTEKGKPYIWSVKCQESFDILKNHLIKAPILAHPEFTKDFILDTDASNESIGAVLSQLNDQGSEVVIGYASRTLSKAERRYCVTRKELLAVVNFVKHYKHYLYGRRFVVRTDHGSLRWLMQFKNPEGQLARWLEVLSEYEIQIVHRPGVQHRNADALSRIPCKQCGYFSNWDETHEKTEASVCVLTDTSDEYKDDQSHLEELQNNDKDLLYIKNCLRNQRRPMFSEVSGKGFVVRSLWSQWENLQLEDEILIRNYESEKEKNRRQVVLPFTERRNVLQRCHDDKTSGHLGTRKTLEKIRLTFYWPGLQSDVRLYIRGCDFCSRKKRPIPTKRAPMGIVQSSFPMERIATDILGELPETKNGNKYILVVSDYFSKWTESFPMPNMEAETVVKLIVEEVITRFGMPAYIHSDQGRQYESNLFHEMCRVLNIKKTRTTPYHPQSDGMVEKFNGTLAKMLSAYVNDNHDDWDEYLPYVMMAYRSAEHETTGYTPNYLMFGREVSTPLDIMYEMPQAQKEIPTNKWAWKMKERMESAHSIVRRNTETAMRRQKRYHDLKLSWQKFEKDDEVYVYCPVRKSGRSPKFTSFWRGPYKIIDQCTEVTYRVNCAYRGKEQVIHVDRIRKKNMQRLRDEAIESENGRERETVNDVCSTEGWGNMQNEEEIVPSDLGTKCLEESSHEPEKRRRCKPTIVARPFRQPLARKCRLQIKFVLEVLSEYEIQIVHRPGVQHRNADALSRIPCKQCGYFSNWDETHEKTEASVCVLTDTSDEYKDDQSHLEELQNNDKDLLYIKNCLRNQRRPMFSEVSGKGFVVRSLWSQWENLQLEDEILIRNYESEKEKNRRQVVLPFTERRNVLQRCHDDKTSGHLGTRKTLEKIRLTFYWPGLQSDVRLYIRGCDFCSRKKRPIPTKRAPMGIVQSSFPMERIATDILGELPETKNGNKYILVVSDYFSKWTESFPMPNMEAEKK</sequence>
<dbReference type="PANTHER" id="PTHR37984">
    <property type="entry name" value="PROTEIN CBG26694"/>
    <property type="match status" value="1"/>
</dbReference>
<dbReference type="Pfam" id="PF17917">
    <property type="entry name" value="RT_RNaseH"/>
    <property type="match status" value="1"/>
</dbReference>
<evidence type="ECO:0000256" key="3">
    <source>
        <dbReference type="ARBA" id="ARBA00022679"/>
    </source>
</evidence>
<dbReference type="InterPro" id="IPR041373">
    <property type="entry name" value="RT_RNaseH"/>
</dbReference>
<dbReference type="Pfam" id="PF13975">
    <property type="entry name" value="gag-asp_proteas"/>
    <property type="match status" value="1"/>
</dbReference>
<keyword evidence="2" id="KW-0645">Protease</keyword>
<dbReference type="Pfam" id="PF17921">
    <property type="entry name" value="Integrase_H2C2"/>
    <property type="match status" value="2"/>
</dbReference>
<dbReference type="SUPFAM" id="SSF50630">
    <property type="entry name" value="Acid proteases"/>
    <property type="match status" value="1"/>
</dbReference>
<dbReference type="Gene3D" id="3.30.70.270">
    <property type="match status" value="2"/>
</dbReference>
<evidence type="ECO:0000256" key="1">
    <source>
        <dbReference type="ARBA" id="ARBA00012493"/>
    </source>
</evidence>
<dbReference type="EC" id="2.7.7.49" evidence="1"/>
<organism evidence="15 16">
    <name type="scientific">Mytilus edulis</name>
    <name type="common">Blue mussel</name>
    <dbReference type="NCBI Taxonomy" id="6550"/>
    <lineage>
        <taxon>Eukaryota</taxon>
        <taxon>Metazoa</taxon>
        <taxon>Spiralia</taxon>
        <taxon>Lophotrochozoa</taxon>
        <taxon>Mollusca</taxon>
        <taxon>Bivalvia</taxon>
        <taxon>Autobranchia</taxon>
        <taxon>Pteriomorphia</taxon>
        <taxon>Mytilida</taxon>
        <taxon>Mytiloidea</taxon>
        <taxon>Mytilidae</taxon>
        <taxon>Mytilinae</taxon>
        <taxon>Mytilus</taxon>
    </lineage>
</organism>
<dbReference type="EMBL" id="CAJPWZ010001078">
    <property type="protein sequence ID" value="CAG2207590.1"/>
    <property type="molecule type" value="Genomic_DNA"/>
</dbReference>
<dbReference type="PROSITE" id="PS00141">
    <property type="entry name" value="ASP_PROTEASE"/>
    <property type="match status" value="1"/>
</dbReference>
<comment type="caution">
    <text evidence="15">The sequence shown here is derived from an EMBL/GenBank/DDBJ whole genome shotgun (WGS) entry which is preliminary data.</text>
</comment>
<dbReference type="CDD" id="cd01647">
    <property type="entry name" value="RT_LTR"/>
    <property type="match status" value="1"/>
</dbReference>
<dbReference type="FunFam" id="3.30.70.270:FF:000020">
    <property type="entry name" value="Transposon Tf2-6 polyprotein-like Protein"/>
    <property type="match status" value="1"/>
</dbReference>
<dbReference type="InterPro" id="IPR036875">
    <property type="entry name" value="Znf_CCHC_sf"/>
</dbReference>
<dbReference type="InterPro" id="IPR001878">
    <property type="entry name" value="Znf_CCHC"/>
</dbReference>
<feature type="coiled-coil region" evidence="10">
    <location>
        <begin position="313"/>
        <end position="340"/>
    </location>
</feature>
<dbReference type="InterPro" id="IPR043128">
    <property type="entry name" value="Rev_trsase/Diguanyl_cyclase"/>
</dbReference>
<gene>
    <name evidence="15" type="ORF">MEDL_21825</name>
</gene>
<dbReference type="InterPro" id="IPR001969">
    <property type="entry name" value="Aspartic_peptidase_AS"/>
</dbReference>
<keyword evidence="10" id="KW-0175">Coiled coil</keyword>
<reference evidence="15" key="1">
    <citation type="submission" date="2021-03" db="EMBL/GenBank/DDBJ databases">
        <authorList>
            <person name="Bekaert M."/>
        </authorList>
    </citation>
    <scope>NUCLEOTIDE SEQUENCE</scope>
</reference>
<dbReference type="GO" id="GO:0015074">
    <property type="term" value="P:DNA integration"/>
    <property type="evidence" value="ECO:0007669"/>
    <property type="project" value="InterPro"/>
</dbReference>
<dbReference type="InterPro" id="IPR021109">
    <property type="entry name" value="Peptidase_aspartic_dom_sf"/>
</dbReference>
<dbReference type="InterPro" id="IPR050951">
    <property type="entry name" value="Retrovirus_Pol_polyprotein"/>
</dbReference>
<dbReference type="PANTHER" id="PTHR37984:SF5">
    <property type="entry name" value="PROTEIN NYNRIN-LIKE"/>
    <property type="match status" value="1"/>
</dbReference>
<feature type="region of interest" description="Disordered" evidence="11">
    <location>
        <begin position="1"/>
        <end position="31"/>
    </location>
</feature>
<feature type="domain" description="Reverse transcriptase" evidence="13">
    <location>
        <begin position="719"/>
        <end position="898"/>
    </location>
</feature>
<dbReference type="GO" id="GO:0006508">
    <property type="term" value="P:proteolysis"/>
    <property type="evidence" value="ECO:0007669"/>
    <property type="project" value="UniProtKB-KW"/>
</dbReference>
<feature type="compositionally biased region" description="Basic and acidic residues" evidence="11">
    <location>
        <begin position="1"/>
        <end position="21"/>
    </location>
</feature>
<proteinExistence type="predicted"/>
<dbReference type="Gene3D" id="3.10.10.10">
    <property type="entry name" value="HIV Type 1 Reverse Transcriptase, subunit A, domain 1"/>
    <property type="match status" value="1"/>
</dbReference>
<dbReference type="FunFam" id="3.30.420.10:FF:000032">
    <property type="entry name" value="Retrovirus-related Pol polyprotein from transposon 297-like Protein"/>
    <property type="match status" value="1"/>
</dbReference>
<dbReference type="OrthoDB" id="6147719at2759"/>
<keyword evidence="9" id="KW-0479">Metal-binding</keyword>
<dbReference type="Pfam" id="PF00098">
    <property type="entry name" value="zf-CCHC"/>
    <property type="match status" value="1"/>
</dbReference>
<dbReference type="GO" id="GO:0004190">
    <property type="term" value="F:aspartic-type endopeptidase activity"/>
    <property type="evidence" value="ECO:0007669"/>
    <property type="project" value="InterPro"/>
</dbReference>
<evidence type="ECO:0000256" key="10">
    <source>
        <dbReference type="SAM" id="Coils"/>
    </source>
</evidence>
<dbReference type="InterPro" id="IPR001584">
    <property type="entry name" value="Integrase_cat-core"/>
</dbReference>
<feature type="domain" description="CCHC-type" evidence="12">
    <location>
        <begin position="359"/>
        <end position="374"/>
    </location>
</feature>
<keyword evidence="9" id="KW-0862">Zinc</keyword>
<keyword evidence="6" id="KW-0255">Endonuclease</keyword>
<keyword evidence="3" id="KW-0808">Transferase</keyword>
<dbReference type="CDD" id="cd09274">
    <property type="entry name" value="RNase_HI_RT_Ty3"/>
    <property type="match status" value="1"/>
</dbReference>
<feature type="domain" description="Integrase catalytic" evidence="14">
    <location>
        <begin position="1290"/>
        <end position="1449"/>
    </location>
</feature>
<keyword evidence="4" id="KW-0548">Nucleotidyltransferase</keyword>
<dbReference type="GO" id="GO:0003676">
    <property type="term" value="F:nucleic acid binding"/>
    <property type="evidence" value="ECO:0007669"/>
    <property type="project" value="InterPro"/>
</dbReference>
<dbReference type="FunFam" id="3.10.10.10:FF:000002">
    <property type="entry name" value="Retrovirus-related Pol polyprotein from transposon 17.6-like protein"/>
    <property type="match status" value="1"/>
</dbReference>
<dbReference type="Pfam" id="PF00665">
    <property type="entry name" value="rve"/>
    <property type="match status" value="1"/>
</dbReference>
<name>A0A8S3RLK4_MYTED</name>
<evidence type="ECO:0000256" key="9">
    <source>
        <dbReference type="PROSITE-ProRule" id="PRU00047"/>
    </source>
</evidence>
<evidence type="ECO:0000256" key="7">
    <source>
        <dbReference type="ARBA" id="ARBA00022801"/>
    </source>
</evidence>
<dbReference type="Pfam" id="PF22938">
    <property type="entry name" value="Integrase_p58_C"/>
    <property type="match status" value="1"/>
</dbReference>
<dbReference type="Gene3D" id="2.40.70.10">
    <property type="entry name" value="Acid Proteases"/>
    <property type="match status" value="1"/>
</dbReference>
<evidence type="ECO:0000256" key="11">
    <source>
        <dbReference type="SAM" id="MobiDB-lite"/>
    </source>
</evidence>
<dbReference type="FunFam" id="3.10.10.10:FF:000007">
    <property type="entry name" value="Retrovirus-related Pol polyprotein from transposon 17.6-like Protein"/>
    <property type="match status" value="1"/>
</dbReference>
<evidence type="ECO:0000259" key="12">
    <source>
        <dbReference type="PROSITE" id="PS50158"/>
    </source>
</evidence>
<dbReference type="InterPro" id="IPR012337">
    <property type="entry name" value="RNaseH-like_sf"/>
</dbReference>
<dbReference type="GO" id="GO:0008270">
    <property type="term" value="F:zinc ion binding"/>
    <property type="evidence" value="ECO:0007669"/>
    <property type="project" value="UniProtKB-KW"/>
</dbReference>
<dbReference type="InterPro" id="IPR041588">
    <property type="entry name" value="Integrase_H2C2"/>
</dbReference>
<evidence type="ECO:0000256" key="2">
    <source>
        <dbReference type="ARBA" id="ARBA00022670"/>
    </source>
</evidence>
<dbReference type="GO" id="GO:0004519">
    <property type="term" value="F:endonuclease activity"/>
    <property type="evidence" value="ECO:0007669"/>
    <property type="project" value="UniProtKB-KW"/>
</dbReference>
<accession>A0A8S3RLK4</accession>
<dbReference type="FunFam" id="1.10.340.70:FF:000001">
    <property type="entry name" value="Retrovirus-related Pol polyprotein from transposon gypsy-like Protein"/>
    <property type="match status" value="2"/>
</dbReference>